<keyword evidence="6" id="KW-1185">Reference proteome</keyword>
<dbReference type="Gene3D" id="1.25.40.120">
    <property type="entry name" value="Protein prenylyltransferase"/>
    <property type="match status" value="1"/>
</dbReference>
<evidence type="ECO:0008006" key="7">
    <source>
        <dbReference type="Google" id="ProtNLM"/>
    </source>
</evidence>
<keyword evidence="4" id="KW-0677">Repeat</keyword>
<gene>
    <name evidence="5" type="ORF">QQS21_011310</name>
</gene>
<evidence type="ECO:0000256" key="4">
    <source>
        <dbReference type="ARBA" id="ARBA00022737"/>
    </source>
</evidence>
<organism evidence="5 6">
    <name type="scientific">Conoideocrella luteorostrata</name>
    <dbReference type="NCBI Taxonomy" id="1105319"/>
    <lineage>
        <taxon>Eukaryota</taxon>
        <taxon>Fungi</taxon>
        <taxon>Dikarya</taxon>
        <taxon>Ascomycota</taxon>
        <taxon>Pezizomycotina</taxon>
        <taxon>Sordariomycetes</taxon>
        <taxon>Hypocreomycetidae</taxon>
        <taxon>Hypocreales</taxon>
        <taxon>Clavicipitaceae</taxon>
        <taxon>Conoideocrella</taxon>
    </lineage>
</organism>
<protein>
    <recommendedName>
        <fullName evidence="7">Protein prenyltransferase</fullName>
    </recommendedName>
</protein>
<dbReference type="PANTHER" id="PTHR11129:SF3">
    <property type="entry name" value="PROTEIN PRENYLTRANSFERASE ALPHA SUBUNIT REPEAT-CONTAINING PROTEIN 1"/>
    <property type="match status" value="1"/>
</dbReference>
<dbReference type="Pfam" id="PF01239">
    <property type="entry name" value="PPTA"/>
    <property type="match status" value="1"/>
</dbReference>
<dbReference type="EMBL" id="JASWJB010000374">
    <property type="protein sequence ID" value="KAK2590997.1"/>
    <property type="molecule type" value="Genomic_DNA"/>
</dbReference>
<dbReference type="InterPro" id="IPR002088">
    <property type="entry name" value="Prenyl_trans_a"/>
</dbReference>
<dbReference type="GO" id="GO:0008318">
    <property type="term" value="F:protein prenyltransferase activity"/>
    <property type="evidence" value="ECO:0007669"/>
    <property type="project" value="InterPro"/>
</dbReference>
<sequence>MSRALDASVKKALKYGNHKEVFEQIAAVLSDNHDGYLEIEVLPTSHRLDEDVYVLQDGEHIGVHKLRLVQAFLHARQIFNKSLLHDKSIHNKTVEGATAVILLMDSEHLTAANARKRLLASGFASDAERREKLMHELFIMNSFLRSRLYRHTKSPVLWNHKRWLLRQQKQAGIPINLRHEFDRVICVAAERHPRNYYAWTYARDVIASAHTTQERDGQVAEQILPVIEKWCRLHHQDISGWSFLLHLVLLFPSKAPEVFDNTLSLAEMFKWRNESVWHFLKNMALMLARKTDAAREKRFLDVWTALRRDVGNDGNPDAKVLDRVTDWIGLQTKSPMY</sequence>
<evidence type="ECO:0000313" key="6">
    <source>
        <dbReference type="Proteomes" id="UP001251528"/>
    </source>
</evidence>
<dbReference type="SUPFAM" id="SSF48439">
    <property type="entry name" value="Protein prenylyltransferase"/>
    <property type="match status" value="1"/>
</dbReference>
<proteinExistence type="inferred from homology"/>
<evidence type="ECO:0000313" key="5">
    <source>
        <dbReference type="EMBL" id="KAK2590997.1"/>
    </source>
</evidence>
<evidence type="ECO:0000256" key="3">
    <source>
        <dbReference type="ARBA" id="ARBA00022679"/>
    </source>
</evidence>
<name>A0AAJ0FNN9_9HYPO</name>
<comment type="caution">
    <text evidence="5">The sequence shown here is derived from an EMBL/GenBank/DDBJ whole genome shotgun (WGS) entry which is preliminary data.</text>
</comment>
<evidence type="ECO:0000256" key="2">
    <source>
        <dbReference type="ARBA" id="ARBA00022602"/>
    </source>
</evidence>
<dbReference type="PANTHER" id="PTHR11129">
    <property type="entry name" value="PROTEIN FARNESYLTRANSFERASE ALPHA SUBUNIT/RAB GERANYLGERANYL TRANSFERASE ALPHA SUBUNIT"/>
    <property type="match status" value="1"/>
</dbReference>
<evidence type="ECO:0000256" key="1">
    <source>
        <dbReference type="ARBA" id="ARBA00006734"/>
    </source>
</evidence>
<dbReference type="AlphaFoldDB" id="A0AAJ0FNN9"/>
<keyword evidence="2" id="KW-0637">Prenyltransferase</keyword>
<comment type="similarity">
    <text evidence="1">Belongs to the protein prenyltransferase subunit alpha family.</text>
</comment>
<accession>A0AAJ0FNN9</accession>
<dbReference type="Proteomes" id="UP001251528">
    <property type="component" value="Unassembled WGS sequence"/>
</dbReference>
<dbReference type="GO" id="GO:0005737">
    <property type="term" value="C:cytoplasm"/>
    <property type="evidence" value="ECO:0007669"/>
    <property type="project" value="TreeGrafter"/>
</dbReference>
<keyword evidence="3" id="KW-0808">Transferase</keyword>
<reference evidence="5" key="1">
    <citation type="submission" date="2023-06" db="EMBL/GenBank/DDBJ databases">
        <title>Conoideocrella luteorostrata (Hypocreales: Clavicipitaceae), a potential biocontrol fungus for elongate hemlock scale in United States Christmas tree production areas.</title>
        <authorList>
            <person name="Barrett H."/>
            <person name="Lovett B."/>
            <person name="Macias A.M."/>
            <person name="Stajich J.E."/>
            <person name="Kasson M.T."/>
        </authorList>
    </citation>
    <scope>NUCLEOTIDE SEQUENCE</scope>
    <source>
        <strain evidence="5">ARSEF 14590</strain>
    </source>
</reference>